<protein>
    <submittedName>
        <fullName evidence="1">Uncharacterized protein</fullName>
    </submittedName>
</protein>
<proteinExistence type="predicted"/>
<organism evidence="1">
    <name type="scientific">Anguilla anguilla</name>
    <name type="common">European freshwater eel</name>
    <name type="synonym">Muraena anguilla</name>
    <dbReference type="NCBI Taxonomy" id="7936"/>
    <lineage>
        <taxon>Eukaryota</taxon>
        <taxon>Metazoa</taxon>
        <taxon>Chordata</taxon>
        <taxon>Craniata</taxon>
        <taxon>Vertebrata</taxon>
        <taxon>Euteleostomi</taxon>
        <taxon>Actinopterygii</taxon>
        <taxon>Neopterygii</taxon>
        <taxon>Teleostei</taxon>
        <taxon>Anguilliformes</taxon>
        <taxon>Anguillidae</taxon>
        <taxon>Anguilla</taxon>
    </lineage>
</organism>
<dbReference type="EMBL" id="GBXM01075548">
    <property type="protein sequence ID" value="JAH33029.1"/>
    <property type="molecule type" value="Transcribed_RNA"/>
</dbReference>
<evidence type="ECO:0000313" key="1">
    <source>
        <dbReference type="EMBL" id="JAH33029.1"/>
    </source>
</evidence>
<dbReference type="AlphaFoldDB" id="A0A0E9RV86"/>
<accession>A0A0E9RV86</accession>
<reference evidence="1" key="1">
    <citation type="submission" date="2014-11" db="EMBL/GenBank/DDBJ databases">
        <authorList>
            <person name="Amaro Gonzalez C."/>
        </authorList>
    </citation>
    <scope>NUCLEOTIDE SEQUENCE</scope>
</reference>
<sequence length="22" mass="2571">MAMIFRYMAAPNPLQPFCLRLS</sequence>
<reference evidence="1" key="2">
    <citation type="journal article" date="2015" name="Fish Shellfish Immunol.">
        <title>Early steps in the European eel (Anguilla anguilla)-Vibrio vulnificus interaction in the gills: Role of the RtxA13 toxin.</title>
        <authorList>
            <person name="Callol A."/>
            <person name="Pajuelo D."/>
            <person name="Ebbesson L."/>
            <person name="Teles M."/>
            <person name="MacKenzie S."/>
            <person name="Amaro C."/>
        </authorList>
    </citation>
    <scope>NUCLEOTIDE SEQUENCE</scope>
</reference>
<name>A0A0E9RV86_ANGAN</name>